<dbReference type="GO" id="GO:0008484">
    <property type="term" value="F:sulfuric ester hydrolase activity"/>
    <property type="evidence" value="ECO:0007669"/>
    <property type="project" value="InterPro"/>
</dbReference>
<evidence type="ECO:0000256" key="6">
    <source>
        <dbReference type="SAM" id="Phobius"/>
    </source>
</evidence>
<dbReference type="PANTHER" id="PTHR10342:SF274">
    <property type="entry name" value="ARYLSULFATASE B"/>
    <property type="match status" value="1"/>
</dbReference>
<evidence type="ECO:0000256" key="5">
    <source>
        <dbReference type="ARBA" id="ARBA00023180"/>
    </source>
</evidence>
<dbReference type="PANTHER" id="PTHR10342">
    <property type="entry name" value="ARYLSULFATASE"/>
    <property type="match status" value="1"/>
</dbReference>
<dbReference type="InterPro" id="IPR017850">
    <property type="entry name" value="Alkaline_phosphatase_core_sf"/>
</dbReference>
<comment type="similarity">
    <text evidence="2">Belongs to the sulfatase family.</text>
</comment>
<accession>A0A2T7NP40</accession>
<keyword evidence="6" id="KW-0472">Membrane</keyword>
<dbReference type="Gene3D" id="3.30.1120.10">
    <property type="match status" value="1"/>
</dbReference>
<organism evidence="8 9">
    <name type="scientific">Pomacea canaliculata</name>
    <name type="common">Golden apple snail</name>
    <dbReference type="NCBI Taxonomy" id="400727"/>
    <lineage>
        <taxon>Eukaryota</taxon>
        <taxon>Metazoa</taxon>
        <taxon>Spiralia</taxon>
        <taxon>Lophotrochozoa</taxon>
        <taxon>Mollusca</taxon>
        <taxon>Gastropoda</taxon>
        <taxon>Caenogastropoda</taxon>
        <taxon>Architaenioglossa</taxon>
        <taxon>Ampullarioidea</taxon>
        <taxon>Ampullariidae</taxon>
        <taxon>Pomacea</taxon>
    </lineage>
</organism>
<dbReference type="AlphaFoldDB" id="A0A2T7NP40"/>
<evidence type="ECO:0000313" key="8">
    <source>
        <dbReference type="EMBL" id="PVD22937.1"/>
    </source>
</evidence>
<keyword evidence="6" id="KW-0812">Transmembrane</keyword>
<keyword evidence="6" id="KW-1133">Transmembrane helix</keyword>
<keyword evidence="3" id="KW-0479">Metal-binding</keyword>
<reference evidence="8 9" key="1">
    <citation type="submission" date="2018-04" db="EMBL/GenBank/DDBJ databases">
        <title>The genome of golden apple snail Pomacea canaliculata provides insight into stress tolerance and invasive adaptation.</title>
        <authorList>
            <person name="Liu C."/>
            <person name="Liu B."/>
            <person name="Ren Y."/>
            <person name="Zhang Y."/>
            <person name="Wang H."/>
            <person name="Li S."/>
            <person name="Jiang F."/>
            <person name="Yin L."/>
            <person name="Zhang G."/>
            <person name="Qian W."/>
            <person name="Fan W."/>
        </authorList>
    </citation>
    <scope>NUCLEOTIDE SEQUENCE [LARGE SCALE GENOMIC DNA]</scope>
    <source>
        <strain evidence="8">SZHN2017</strain>
        <tissue evidence="8">Muscle</tissue>
    </source>
</reference>
<comment type="caution">
    <text evidence="8">The sequence shown here is derived from an EMBL/GenBank/DDBJ whole genome shotgun (WGS) entry which is preliminary data.</text>
</comment>
<dbReference type="Proteomes" id="UP000245119">
    <property type="component" value="Linkage Group LG10"/>
</dbReference>
<gene>
    <name evidence="8" type="ORF">C0Q70_16197</name>
</gene>
<dbReference type="InterPro" id="IPR047115">
    <property type="entry name" value="ARSB"/>
</dbReference>
<evidence type="ECO:0000256" key="3">
    <source>
        <dbReference type="ARBA" id="ARBA00022723"/>
    </source>
</evidence>
<evidence type="ECO:0000259" key="7">
    <source>
        <dbReference type="Pfam" id="PF00884"/>
    </source>
</evidence>
<feature type="domain" description="Sulfatase N-terminal" evidence="7">
    <location>
        <begin position="48"/>
        <end position="111"/>
    </location>
</feature>
<name>A0A2T7NP40_POMCA</name>
<keyword evidence="4" id="KW-0106">Calcium</keyword>
<sequence length="446" mass="50415">MSHWPRDCVCLYVFVLSTNIMFLNPMLWLPLAVLSCYLIASIVSAQQPNIIVAVIDDMGYNERSSRDPRYRTPTMDDLASQSVRLNYLYTQPSCTMSRAALLTGRMPHTMGIENVFDKFDNRYGRLMGKYDTEVLAQRAISIIKAHKKSGTTQPFFIYLAFKAIHTPISVREFVVLHCSFIHCSLHFNTSQQVPAYLSDRCSHISDPLIRDRCGTMAGVDDALKNITKTLEGQGYTKKPLMLMVMSDNGGSSPNGCEILICVNSASNWPLRGKKATPFEGGTRVPAFMYSFGLLPDSPRDYNGLIHITDIPLTLISMARNSNTPVVVPDVDGKDQWQAIKQNGPSQRDRMVYQMWDDEAGVRKGKYKLVYHTSGPCSGWYNPLPGVNTALPEDVPDCGGFMLFDLEQDPYEINDLSKDPDYADEMNDVMEYFNMEKARKYLFRYPL</sequence>
<dbReference type="Pfam" id="PF00884">
    <property type="entry name" value="Sulfatase"/>
    <property type="match status" value="2"/>
</dbReference>
<proteinExistence type="inferred from homology"/>
<dbReference type="GO" id="GO:0046872">
    <property type="term" value="F:metal ion binding"/>
    <property type="evidence" value="ECO:0007669"/>
    <property type="project" value="UniProtKB-KW"/>
</dbReference>
<feature type="transmembrane region" description="Helical" evidence="6">
    <location>
        <begin position="12"/>
        <end position="40"/>
    </location>
</feature>
<evidence type="ECO:0000256" key="1">
    <source>
        <dbReference type="ARBA" id="ARBA00001913"/>
    </source>
</evidence>
<dbReference type="OrthoDB" id="103349at2759"/>
<evidence type="ECO:0000313" key="9">
    <source>
        <dbReference type="Proteomes" id="UP000245119"/>
    </source>
</evidence>
<dbReference type="InterPro" id="IPR000917">
    <property type="entry name" value="Sulfatase_N"/>
</dbReference>
<dbReference type="EMBL" id="PZQS01000010">
    <property type="protein sequence ID" value="PVD22937.1"/>
    <property type="molecule type" value="Genomic_DNA"/>
</dbReference>
<dbReference type="STRING" id="400727.A0A2T7NP40"/>
<keyword evidence="9" id="KW-1185">Reference proteome</keyword>
<protein>
    <recommendedName>
        <fullName evidence="7">Sulfatase N-terminal domain-containing protein</fullName>
    </recommendedName>
</protein>
<dbReference type="Gene3D" id="3.40.720.10">
    <property type="entry name" value="Alkaline Phosphatase, subunit A"/>
    <property type="match status" value="2"/>
</dbReference>
<dbReference type="SUPFAM" id="SSF53649">
    <property type="entry name" value="Alkaline phosphatase-like"/>
    <property type="match status" value="1"/>
</dbReference>
<evidence type="ECO:0000256" key="4">
    <source>
        <dbReference type="ARBA" id="ARBA00022837"/>
    </source>
</evidence>
<feature type="domain" description="Sulfatase N-terminal" evidence="7">
    <location>
        <begin position="123"/>
        <end position="317"/>
    </location>
</feature>
<comment type="cofactor">
    <cofactor evidence="1">
        <name>Ca(2+)</name>
        <dbReference type="ChEBI" id="CHEBI:29108"/>
    </cofactor>
</comment>
<keyword evidence="5" id="KW-0325">Glycoprotein</keyword>
<evidence type="ECO:0000256" key="2">
    <source>
        <dbReference type="ARBA" id="ARBA00008779"/>
    </source>
</evidence>